<organism evidence="1 2">
    <name type="scientific">Bosea caraganae</name>
    <dbReference type="NCBI Taxonomy" id="2763117"/>
    <lineage>
        <taxon>Bacteria</taxon>
        <taxon>Pseudomonadati</taxon>
        <taxon>Pseudomonadota</taxon>
        <taxon>Alphaproteobacteria</taxon>
        <taxon>Hyphomicrobiales</taxon>
        <taxon>Boseaceae</taxon>
        <taxon>Bosea</taxon>
    </lineage>
</organism>
<sequence>MRRACSGVRRFRRFCGFALDGGALDETTLCRFRLAAAQAGVLEACFAEVGAQPTPQT</sequence>
<keyword evidence="2" id="KW-1185">Reference proteome</keyword>
<dbReference type="OrthoDB" id="9774608at2"/>
<dbReference type="AlphaFoldDB" id="A0A370L0A8"/>
<name>A0A370L0A8_9HYPH</name>
<gene>
    <name evidence="1" type="ORF">DWE98_23780</name>
</gene>
<accession>A0A370L0A8</accession>
<reference evidence="2" key="1">
    <citation type="submission" date="2018-07" db="EMBL/GenBank/DDBJ databases">
        <authorList>
            <person name="Safronova V.I."/>
            <person name="Chirak E.R."/>
            <person name="Sazanova A.L."/>
        </authorList>
    </citation>
    <scope>NUCLEOTIDE SEQUENCE [LARGE SCALE GENOMIC DNA]</scope>
    <source>
        <strain evidence="2">RCAM04685</strain>
    </source>
</reference>
<protein>
    <submittedName>
        <fullName evidence="1">Transposase</fullName>
    </submittedName>
</protein>
<evidence type="ECO:0000313" key="1">
    <source>
        <dbReference type="EMBL" id="RDJ20546.1"/>
    </source>
</evidence>
<dbReference type="Proteomes" id="UP000255207">
    <property type="component" value="Unassembled WGS sequence"/>
</dbReference>
<evidence type="ECO:0000313" key="2">
    <source>
        <dbReference type="Proteomes" id="UP000255207"/>
    </source>
</evidence>
<dbReference type="EMBL" id="QQTP01000017">
    <property type="protein sequence ID" value="RDJ20546.1"/>
    <property type="molecule type" value="Genomic_DNA"/>
</dbReference>
<proteinExistence type="predicted"/>
<comment type="caution">
    <text evidence="1">The sequence shown here is derived from an EMBL/GenBank/DDBJ whole genome shotgun (WGS) entry which is preliminary data.</text>
</comment>